<keyword evidence="4 6" id="KW-0041">Annexin</keyword>
<keyword evidence="3 6" id="KW-0106">Calcium</keyword>
<evidence type="ECO:0000256" key="6">
    <source>
        <dbReference type="RuleBase" id="RU003540"/>
    </source>
</evidence>
<dbReference type="FunFam" id="1.10.220.10:FF:000001">
    <property type="entry name" value="Annexin"/>
    <property type="match status" value="1"/>
</dbReference>
<reference evidence="8" key="1">
    <citation type="journal article" date="2020" name="Mol. Plant Pathol.">
        <title>Screening soybean cyst nematode effectors for their ability to suppress plant immunity.</title>
        <authorList>
            <person name="Pogorelko G."/>
            <person name="Wang J."/>
            <person name="Juvale P.S."/>
            <person name="Mitchum M.G."/>
            <person name="Baum T.J."/>
        </authorList>
    </citation>
    <scope>NUCLEOTIDE SEQUENCE</scope>
</reference>
<dbReference type="GO" id="GO:0005634">
    <property type="term" value="C:nucleus"/>
    <property type="evidence" value="ECO:0007669"/>
    <property type="project" value="TreeGrafter"/>
</dbReference>
<dbReference type="InterPro" id="IPR018252">
    <property type="entry name" value="Annexin_repeat_CS"/>
</dbReference>
<dbReference type="EMBL" id="MT125642">
    <property type="protein sequence ID" value="QLK97565.1"/>
    <property type="molecule type" value="mRNA"/>
</dbReference>
<keyword evidence="7" id="KW-0732">Signal</keyword>
<keyword evidence="2 6" id="KW-0677">Repeat</keyword>
<evidence type="ECO:0000256" key="1">
    <source>
        <dbReference type="ARBA" id="ARBA00007831"/>
    </source>
</evidence>
<dbReference type="AlphaFoldDB" id="A0A7D6HMD2"/>
<dbReference type="GO" id="GO:0005544">
    <property type="term" value="F:calcium-dependent phospholipid binding"/>
    <property type="evidence" value="ECO:0007669"/>
    <property type="project" value="UniProtKB-KW"/>
</dbReference>
<dbReference type="SMART" id="SM00335">
    <property type="entry name" value="ANX"/>
    <property type="match status" value="4"/>
</dbReference>
<dbReference type="InterPro" id="IPR037104">
    <property type="entry name" value="Annexin_sf"/>
</dbReference>
<comment type="domain">
    <text evidence="6">A pair of annexin repeats may form one binding site for calcium and phospholipid.</text>
</comment>
<comment type="similarity">
    <text evidence="1 6">Belongs to the annexin family.</text>
</comment>
<dbReference type="GO" id="GO:0005886">
    <property type="term" value="C:plasma membrane"/>
    <property type="evidence" value="ECO:0007669"/>
    <property type="project" value="TreeGrafter"/>
</dbReference>
<dbReference type="InterPro" id="IPR001464">
    <property type="entry name" value="Annexin"/>
</dbReference>
<evidence type="ECO:0000256" key="7">
    <source>
        <dbReference type="SAM" id="SignalP"/>
    </source>
</evidence>
<name>A0A7D6HMD2_HETGL</name>
<proteinExistence type="evidence at transcript level"/>
<organism evidence="8">
    <name type="scientific">Heterodera glycines</name>
    <name type="common">Soybean cyst nematode worm</name>
    <dbReference type="NCBI Taxonomy" id="51029"/>
    <lineage>
        <taxon>Eukaryota</taxon>
        <taxon>Metazoa</taxon>
        <taxon>Ecdysozoa</taxon>
        <taxon>Nematoda</taxon>
        <taxon>Chromadorea</taxon>
        <taxon>Rhabditida</taxon>
        <taxon>Tylenchina</taxon>
        <taxon>Tylenchomorpha</taxon>
        <taxon>Tylenchoidea</taxon>
        <taxon>Heteroderidae</taxon>
        <taxon>Heteroderinae</taxon>
        <taxon>Heterodera</taxon>
    </lineage>
</organism>
<dbReference type="GO" id="GO:0012506">
    <property type="term" value="C:vesicle membrane"/>
    <property type="evidence" value="ECO:0007669"/>
    <property type="project" value="TreeGrafter"/>
</dbReference>
<dbReference type="PROSITE" id="PS00223">
    <property type="entry name" value="ANNEXIN_1"/>
    <property type="match status" value="1"/>
</dbReference>
<dbReference type="PANTHER" id="PTHR10502:SF102">
    <property type="entry name" value="ANNEXIN B11"/>
    <property type="match status" value="1"/>
</dbReference>
<sequence length="340" mass="38074">MLQNGLTILLLISVVIGHSLANLGPTIKHNPHFKAVQTAHHLHDAIAKKHEAEVTQVICSISNEQRQALALEFKKQFGTDLIAMLKKEFKSDFEELIISLMQTPAVYDANQMRAALSGSNEAVLIEILATRTNRQITALKQAYEQLDRRHQHNQLEEDIKAKTKGPFQNLLVSLLSCSREESAPASIVLAHDEAMKLFREGEGRRGVNAVVFNQVLATRSFAQLRETFEFYRQAAHHEIEEGIKQEFSGHNEAGFLALIKYVRNASVFFADLLFNSMKGLGTRDSDLIRLVISRSEIDLADIKHAFHTLHKKSLEEAIKGDTSGAYRDALLALVKGNTEQ</sequence>
<dbReference type="PANTHER" id="PTHR10502">
    <property type="entry name" value="ANNEXIN"/>
    <property type="match status" value="1"/>
</dbReference>
<dbReference type="GO" id="GO:0005737">
    <property type="term" value="C:cytoplasm"/>
    <property type="evidence" value="ECO:0007669"/>
    <property type="project" value="TreeGrafter"/>
</dbReference>
<keyword evidence="5 6" id="KW-0111">Calcium/phospholipid-binding</keyword>
<feature type="chain" id="PRO_5027680049" description="Annexin" evidence="7">
    <location>
        <begin position="22"/>
        <end position="340"/>
    </location>
</feature>
<protein>
    <recommendedName>
        <fullName evidence="6">Annexin</fullName>
    </recommendedName>
</protein>
<dbReference type="SUPFAM" id="SSF47874">
    <property type="entry name" value="Annexin"/>
    <property type="match status" value="1"/>
</dbReference>
<dbReference type="PROSITE" id="PS51897">
    <property type="entry name" value="ANNEXIN_2"/>
    <property type="match status" value="4"/>
</dbReference>
<accession>A0A7D6HMD2</accession>
<dbReference type="Gene3D" id="1.10.220.10">
    <property type="entry name" value="Annexin"/>
    <property type="match status" value="4"/>
</dbReference>
<evidence type="ECO:0000256" key="2">
    <source>
        <dbReference type="ARBA" id="ARBA00022737"/>
    </source>
</evidence>
<feature type="signal peptide" evidence="7">
    <location>
        <begin position="1"/>
        <end position="21"/>
    </location>
</feature>
<evidence type="ECO:0000256" key="3">
    <source>
        <dbReference type="ARBA" id="ARBA00022837"/>
    </source>
</evidence>
<dbReference type="Pfam" id="PF00191">
    <property type="entry name" value="Annexin"/>
    <property type="match status" value="4"/>
</dbReference>
<dbReference type="PRINTS" id="PR00196">
    <property type="entry name" value="ANNEXIN"/>
</dbReference>
<dbReference type="GO" id="GO:0001786">
    <property type="term" value="F:phosphatidylserine binding"/>
    <property type="evidence" value="ECO:0007669"/>
    <property type="project" value="TreeGrafter"/>
</dbReference>
<dbReference type="FunFam" id="1.10.220.10:FF:000002">
    <property type="entry name" value="Annexin"/>
    <property type="match status" value="1"/>
</dbReference>
<dbReference type="GO" id="GO:0005509">
    <property type="term" value="F:calcium ion binding"/>
    <property type="evidence" value="ECO:0007669"/>
    <property type="project" value="InterPro"/>
</dbReference>
<dbReference type="InterPro" id="IPR018502">
    <property type="entry name" value="Annexin_repeat"/>
</dbReference>
<evidence type="ECO:0000256" key="4">
    <source>
        <dbReference type="ARBA" id="ARBA00023216"/>
    </source>
</evidence>
<evidence type="ECO:0000256" key="5">
    <source>
        <dbReference type="ARBA" id="ARBA00023302"/>
    </source>
</evidence>
<evidence type="ECO:0000313" key="8">
    <source>
        <dbReference type="EMBL" id="QLK97565.1"/>
    </source>
</evidence>